<evidence type="ECO:0000313" key="2">
    <source>
        <dbReference type="EMBL" id="WAR15568.1"/>
    </source>
</evidence>
<protein>
    <submittedName>
        <fullName evidence="2">Uncharacterized protein</fullName>
    </submittedName>
</protein>
<dbReference type="EMBL" id="CP111020">
    <property type="protein sequence ID" value="WAR15568.1"/>
    <property type="molecule type" value="Genomic_DNA"/>
</dbReference>
<dbReference type="Proteomes" id="UP001164746">
    <property type="component" value="Chromosome 9"/>
</dbReference>
<keyword evidence="3" id="KW-1185">Reference proteome</keyword>
<organism evidence="2 3">
    <name type="scientific">Mya arenaria</name>
    <name type="common">Soft-shell clam</name>
    <dbReference type="NCBI Taxonomy" id="6604"/>
    <lineage>
        <taxon>Eukaryota</taxon>
        <taxon>Metazoa</taxon>
        <taxon>Spiralia</taxon>
        <taxon>Lophotrochozoa</taxon>
        <taxon>Mollusca</taxon>
        <taxon>Bivalvia</taxon>
        <taxon>Autobranchia</taxon>
        <taxon>Heteroconchia</taxon>
        <taxon>Euheterodonta</taxon>
        <taxon>Imparidentia</taxon>
        <taxon>Neoheterodontei</taxon>
        <taxon>Myida</taxon>
        <taxon>Myoidea</taxon>
        <taxon>Myidae</taxon>
        <taxon>Mya</taxon>
    </lineage>
</organism>
<reference evidence="2" key="1">
    <citation type="submission" date="2022-11" db="EMBL/GenBank/DDBJ databases">
        <title>Centuries of genome instability and evolution in soft-shell clam transmissible cancer (bioRxiv).</title>
        <authorList>
            <person name="Hart S.F.M."/>
            <person name="Yonemitsu M.A."/>
            <person name="Giersch R.M."/>
            <person name="Beal B.F."/>
            <person name="Arriagada G."/>
            <person name="Davis B.W."/>
            <person name="Ostrander E.A."/>
            <person name="Goff S.P."/>
            <person name="Metzger M.J."/>
        </authorList>
    </citation>
    <scope>NUCLEOTIDE SEQUENCE</scope>
    <source>
        <strain evidence="2">MELC-2E11</strain>
        <tissue evidence="2">Siphon/mantle</tissue>
    </source>
</reference>
<accession>A0ABY7F066</accession>
<evidence type="ECO:0000256" key="1">
    <source>
        <dbReference type="SAM" id="MobiDB-lite"/>
    </source>
</evidence>
<name>A0ABY7F066_MYAAR</name>
<feature type="compositionally biased region" description="Basic and acidic residues" evidence="1">
    <location>
        <begin position="136"/>
        <end position="155"/>
    </location>
</feature>
<sequence length="246" mass="28312">MCHEASIHVTCESFDGQSLKNEPLTILQLQKDVWAEVQKMKKTDIVTALKQFNHNPIIINETTRDQNLHSNTICVRKSHCRDCKAVNNNAETTSDAVDRSANVEYDNFEVEGNDVPKHVDGLECSEDLETEVDDDKEVHEERNSNDTNCDTERQGDIEEVSLDEADIQQVLLMLRVDEVCNSKKKWDSVSVRTVMDYFQSTNSLNKLLNSELTVVLRYLKQVKRIDIKYTSTKRDKILFLAKYLKP</sequence>
<gene>
    <name evidence="2" type="ORF">MAR_005673</name>
</gene>
<proteinExistence type="predicted"/>
<feature type="region of interest" description="Disordered" evidence="1">
    <location>
        <begin position="131"/>
        <end position="155"/>
    </location>
</feature>
<evidence type="ECO:0000313" key="3">
    <source>
        <dbReference type="Proteomes" id="UP001164746"/>
    </source>
</evidence>